<gene>
    <name evidence="3" type="ORF">SSRG_02706</name>
</gene>
<feature type="transmembrane region" description="Helical" evidence="2">
    <location>
        <begin position="39"/>
        <end position="60"/>
    </location>
</feature>
<evidence type="ECO:0000256" key="1">
    <source>
        <dbReference type="SAM" id="MobiDB-lite"/>
    </source>
</evidence>
<feature type="compositionally biased region" description="Low complexity" evidence="1">
    <location>
        <begin position="94"/>
        <end position="109"/>
    </location>
</feature>
<evidence type="ECO:0000313" key="4">
    <source>
        <dbReference type="Proteomes" id="UP000002968"/>
    </source>
</evidence>
<keyword evidence="4" id="KW-1185">Reference proteome</keyword>
<keyword evidence="2" id="KW-0812">Transmembrane</keyword>
<evidence type="ECO:0000313" key="3">
    <source>
        <dbReference type="EMBL" id="EFL39902.1"/>
    </source>
</evidence>
<evidence type="ECO:0000256" key="2">
    <source>
        <dbReference type="SAM" id="Phobius"/>
    </source>
</evidence>
<keyword evidence="2" id="KW-0472">Membrane</keyword>
<dbReference type="HOGENOM" id="CLU_1110897_0_0_11"/>
<accession>D9XYY1</accession>
<feature type="transmembrane region" description="Helical" evidence="2">
    <location>
        <begin position="66"/>
        <end position="88"/>
    </location>
</feature>
<dbReference type="EMBL" id="GG657758">
    <property type="protein sequence ID" value="EFL39902.1"/>
    <property type="molecule type" value="Genomic_DNA"/>
</dbReference>
<keyword evidence="2" id="KW-1133">Transmembrane helix</keyword>
<dbReference type="Proteomes" id="UP000002968">
    <property type="component" value="Unassembled WGS sequence"/>
</dbReference>
<dbReference type="AlphaFoldDB" id="D9XYY1"/>
<name>D9XYY1_9ACTN</name>
<sequence length="250" mass="25847">MKPGCPGKASVLRALSDVKGWAGMDKRGFARNSATAPPWGLLLLGSVLLAAGTLLLLLSVQGTGPWAGGVLSTAAGVLLLVTGGLLACRVGDQPAKTGRGPAAAPAAPRTDADRRAPGPGPTSRPRPATTVPGPLALLNRKGDTELTTTASGITVRDKWPRPGGTSSWKVRITLVWGDITGLVLDYGSHDSVQSLYAVPGQGRQRHHVLDSRTFTADQWEDVASSVSSLTGGRLGIDLTQLNAPGRLRDS</sequence>
<reference evidence="3" key="1">
    <citation type="submission" date="2009-02" db="EMBL/GenBank/DDBJ databases">
        <title>Annotation of Streptomyces griseoflavus strain Tu4000.</title>
        <authorList>
            <consortium name="The Broad Institute Genome Sequencing Platform"/>
            <consortium name="Broad Institute Microbial Sequencing Center"/>
            <person name="Fischbach M."/>
            <person name="Godfrey P."/>
            <person name="Ward D."/>
            <person name="Young S."/>
            <person name="Zeng Q."/>
            <person name="Koehrsen M."/>
            <person name="Alvarado L."/>
            <person name="Berlin A.M."/>
            <person name="Bochicchio J."/>
            <person name="Borenstein D."/>
            <person name="Chapman S.B."/>
            <person name="Chen Z."/>
            <person name="Engels R."/>
            <person name="Freedman E."/>
            <person name="Gellesch M."/>
            <person name="Goldberg J."/>
            <person name="Griggs A."/>
            <person name="Gujja S."/>
            <person name="Heilman E.R."/>
            <person name="Heiman D.I."/>
            <person name="Hepburn T.A."/>
            <person name="Howarth C."/>
            <person name="Jen D."/>
            <person name="Larson L."/>
            <person name="Lewis B."/>
            <person name="Mehta T."/>
            <person name="Park D."/>
            <person name="Pearson M."/>
            <person name="Richards J."/>
            <person name="Roberts A."/>
            <person name="Saif S."/>
            <person name="Shea T.D."/>
            <person name="Shenoy N."/>
            <person name="Sisk P."/>
            <person name="Stolte C."/>
            <person name="Sykes S.N."/>
            <person name="Thomson T."/>
            <person name="Walk T."/>
            <person name="White J."/>
            <person name="Yandava C."/>
            <person name="Straight P."/>
            <person name="Clardy J."/>
            <person name="Hung D."/>
            <person name="Kolter R."/>
            <person name="Mekalanos J."/>
            <person name="Walker S."/>
            <person name="Walsh C.T."/>
            <person name="Wieland-Brown L.C."/>
            <person name="Haas B."/>
            <person name="Nusbaum C."/>
            <person name="Birren B."/>
        </authorList>
    </citation>
    <scope>NUCLEOTIDE SEQUENCE [LARGE SCALE GENOMIC DNA]</scope>
    <source>
        <strain evidence="3">Tu4000</strain>
    </source>
</reference>
<organism evidence="3 4">
    <name type="scientific">Streptomyces griseoflavus Tu4000</name>
    <dbReference type="NCBI Taxonomy" id="467200"/>
    <lineage>
        <taxon>Bacteria</taxon>
        <taxon>Bacillati</taxon>
        <taxon>Actinomycetota</taxon>
        <taxon>Actinomycetes</taxon>
        <taxon>Kitasatosporales</taxon>
        <taxon>Streptomycetaceae</taxon>
        <taxon>Streptomyces</taxon>
    </lineage>
</organism>
<protein>
    <submittedName>
        <fullName evidence="3">Uncharacterized protein</fullName>
    </submittedName>
</protein>
<feature type="region of interest" description="Disordered" evidence="1">
    <location>
        <begin position="94"/>
        <end position="135"/>
    </location>
</feature>
<proteinExistence type="predicted"/>